<comment type="caution">
    <text evidence="1">The sequence shown here is derived from an EMBL/GenBank/DDBJ whole genome shotgun (WGS) entry which is preliminary data.</text>
</comment>
<keyword evidence="2" id="KW-1185">Reference proteome</keyword>
<gene>
    <name evidence="1" type="ORF">FHW12_002975</name>
</gene>
<dbReference type="EMBL" id="JACGXL010000005">
    <property type="protein sequence ID" value="MBA8888739.1"/>
    <property type="molecule type" value="Genomic_DNA"/>
</dbReference>
<evidence type="ECO:0000313" key="1">
    <source>
        <dbReference type="EMBL" id="MBA8888739.1"/>
    </source>
</evidence>
<organism evidence="1 2">
    <name type="scientific">Dokdonella fugitiva</name>
    <dbReference type="NCBI Taxonomy" id="328517"/>
    <lineage>
        <taxon>Bacteria</taxon>
        <taxon>Pseudomonadati</taxon>
        <taxon>Pseudomonadota</taxon>
        <taxon>Gammaproteobacteria</taxon>
        <taxon>Lysobacterales</taxon>
        <taxon>Rhodanobacteraceae</taxon>
        <taxon>Dokdonella</taxon>
    </lineage>
</organism>
<dbReference type="AlphaFoldDB" id="A0A839F4K0"/>
<sequence length="225" mass="24493">MAEASPARPPRRRRGWLRLLLALLVLGAAGAFLVHRYTRPQRITALLVERVRSDLGAELRLGGEGGYAFLPGLRAVLPRPELVAGGTRVLHADALRAALPWRSLWSPQLEIERVELVRPVLDLDALHAWLAALPPSQAPLPDVRFALHVEDGRVLRAGQPIAEGVTIDLANRADLVAWLRGWDPSGSELVPPVAGSVHVDAMQVGETRIEGIQVEVRDEPAPASR</sequence>
<dbReference type="Proteomes" id="UP000550401">
    <property type="component" value="Unassembled WGS sequence"/>
</dbReference>
<evidence type="ECO:0000313" key="2">
    <source>
        <dbReference type="Proteomes" id="UP000550401"/>
    </source>
</evidence>
<accession>A0A839F4K0</accession>
<proteinExistence type="predicted"/>
<evidence type="ECO:0008006" key="3">
    <source>
        <dbReference type="Google" id="ProtNLM"/>
    </source>
</evidence>
<protein>
    <recommendedName>
        <fullName evidence="3">AsmA-like protein</fullName>
    </recommendedName>
</protein>
<reference evidence="1 2" key="1">
    <citation type="submission" date="2020-07" db="EMBL/GenBank/DDBJ databases">
        <title>Genomic Encyclopedia of Type Strains, Phase IV (KMG-V): Genome sequencing to study the core and pangenomes of soil and plant-associated prokaryotes.</title>
        <authorList>
            <person name="Whitman W."/>
        </authorList>
    </citation>
    <scope>NUCLEOTIDE SEQUENCE [LARGE SCALE GENOMIC DNA]</scope>
    <source>
        <strain evidence="1 2">RH2WT43</strain>
    </source>
</reference>
<dbReference type="RefSeq" id="WP_182531795.1">
    <property type="nucleotide sequence ID" value="NZ_JACGXL010000005.1"/>
</dbReference>
<name>A0A839F4K0_9GAMM</name>